<dbReference type="SMART" id="SM00855">
    <property type="entry name" value="PGAM"/>
    <property type="match status" value="1"/>
</dbReference>
<name>A0A934K382_9BACT</name>
<dbReference type="PANTHER" id="PTHR48100">
    <property type="entry name" value="BROAD-SPECIFICITY PHOSPHATASE YOR283W-RELATED"/>
    <property type="match status" value="1"/>
</dbReference>
<dbReference type="GO" id="GO:0005737">
    <property type="term" value="C:cytoplasm"/>
    <property type="evidence" value="ECO:0007669"/>
    <property type="project" value="TreeGrafter"/>
</dbReference>
<dbReference type="InterPro" id="IPR013078">
    <property type="entry name" value="His_Pase_superF_clade-1"/>
</dbReference>
<reference evidence="1" key="1">
    <citation type="submission" date="2020-10" db="EMBL/GenBank/DDBJ databases">
        <title>Ca. Dormibacterota MAGs.</title>
        <authorList>
            <person name="Montgomery K."/>
        </authorList>
    </citation>
    <scope>NUCLEOTIDE SEQUENCE [LARGE SCALE GENOMIC DNA]</scope>
    <source>
        <strain evidence="1">SC8812_S17_10</strain>
    </source>
</reference>
<keyword evidence="2" id="KW-1185">Reference proteome</keyword>
<accession>A0A934K382</accession>
<dbReference type="EMBL" id="JAEKNR010000217">
    <property type="protein sequence ID" value="MBJ7600791.1"/>
    <property type="molecule type" value="Genomic_DNA"/>
</dbReference>
<comment type="caution">
    <text evidence="1">The sequence shown here is derived from an EMBL/GenBank/DDBJ whole genome shotgun (WGS) entry which is preliminary data.</text>
</comment>
<gene>
    <name evidence="1" type="ORF">JF922_22310</name>
</gene>
<dbReference type="CDD" id="cd07067">
    <property type="entry name" value="HP_PGM_like"/>
    <property type="match status" value="1"/>
</dbReference>
<protein>
    <submittedName>
        <fullName evidence="1">Histidine phosphatase family protein</fullName>
    </submittedName>
</protein>
<dbReference type="RefSeq" id="WP_338204756.1">
    <property type="nucleotide sequence ID" value="NZ_JAEKNR010000217.1"/>
</dbReference>
<evidence type="ECO:0000313" key="2">
    <source>
        <dbReference type="Proteomes" id="UP000612893"/>
    </source>
</evidence>
<dbReference type="Proteomes" id="UP000612893">
    <property type="component" value="Unassembled WGS sequence"/>
</dbReference>
<dbReference type="AlphaFoldDB" id="A0A934K382"/>
<dbReference type="Pfam" id="PF00300">
    <property type="entry name" value="His_Phos_1"/>
    <property type="match status" value="2"/>
</dbReference>
<dbReference type="InterPro" id="IPR050275">
    <property type="entry name" value="PGM_Phosphatase"/>
</dbReference>
<dbReference type="GO" id="GO:0016791">
    <property type="term" value="F:phosphatase activity"/>
    <property type="evidence" value="ECO:0007669"/>
    <property type="project" value="TreeGrafter"/>
</dbReference>
<dbReference type="SUPFAM" id="SSF53254">
    <property type="entry name" value="Phosphoglycerate mutase-like"/>
    <property type="match status" value="1"/>
</dbReference>
<organism evidence="1 2">
    <name type="scientific">Candidatus Nephthysia bennettiae</name>
    <dbReference type="NCBI Taxonomy" id="3127016"/>
    <lineage>
        <taxon>Bacteria</taxon>
        <taxon>Bacillati</taxon>
        <taxon>Candidatus Dormiibacterota</taxon>
        <taxon>Candidatus Dormibacteria</taxon>
        <taxon>Candidatus Dormibacterales</taxon>
        <taxon>Candidatus Dormibacteraceae</taxon>
        <taxon>Candidatus Nephthysia</taxon>
    </lineage>
</organism>
<sequence>MRSIEAAFLVGVEGTTEVWLVRHADSYDDLADENTDPPLSPRGREQAQRLSERLARLGYDAVYSSPARRALETARSITSEIQVDERLVEIATELDDGHIEVSESPESAVERMRQAVADGVAAHTGGRVVLVGHGVAIMAYLCDVLRLEFGTLRLLPYYTSVSVVRLLGERRMVGSLADVAHLEGRL</sequence>
<dbReference type="PANTHER" id="PTHR48100:SF1">
    <property type="entry name" value="HISTIDINE PHOSPHATASE FAMILY PROTEIN-RELATED"/>
    <property type="match status" value="1"/>
</dbReference>
<proteinExistence type="predicted"/>
<dbReference type="Gene3D" id="3.40.50.1240">
    <property type="entry name" value="Phosphoglycerate mutase-like"/>
    <property type="match status" value="2"/>
</dbReference>
<evidence type="ECO:0000313" key="1">
    <source>
        <dbReference type="EMBL" id="MBJ7600791.1"/>
    </source>
</evidence>
<dbReference type="InterPro" id="IPR029033">
    <property type="entry name" value="His_PPase_superfam"/>
</dbReference>